<accession>A0A5R9GT58</accession>
<dbReference type="Pfam" id="PF02518">
    <property type="entry name" value="HATPase_c"/>
    <property type="match status" value="1"/>
</dbReference>
<dbReference type="Gene3D" id="3.30.450.20">
    <property type="entry name" value="PAS domain"/>
    <property type="match status" value="2"/>
</dbReference>
<dbReference type="NCBIfam" id="TIGR00229">
    <property type="entry name" value="sensory_box"/>
    <property type="match status" value="1"/>
</dbReference>
<evidence type="ECO:0000256" key="9">
    <source>
        <dbReference type="ARBA" id="ARBA00022777"/>
    </source>
</evidence>
<dbReference type="PRINTS" id="PR00344">
    <property type="entry name" value="BCTRLSENSOR"/>
</dbReference>
<evidence type="ECO:0000259" key="15">
    <source>
        <dbReference type="PROSITE" id="PS50109"/>
    </source>
</evidence>
<dbReference type="RefSeq" id="WP_138237904.1">
    <property type="nucleotide sequence ID" value="NZ_VBRY01000001.1"/>
</dbReference>
<evidence type="ECO:0000256" key="7">
    <source>
        <dbReference type="ARBA" id="ARBA00022692"/>
    </source>
</evidence>
<dbReference type="InterPro" id="IPR035965">
    <property type="entry name" value="PAS-like_dom_sf"/>
</dbReference>
<dbReference type="GO" id="GO:0006355">
    <property type="term" value="P:regulation of DNA-templated transcription"/>
    <property type="evidence" value="ECO:0007669"/>
    <property type="project" value="InterPro"/>
</dbReference>
<keyword evidence="10" id="KW-0067">ATP-binding</keyword>
<dbReference type="Pfam" id="PF00989">
    <property type="entry name" value="PAS"/>
    <property type="match status" value="1"/>
</dbReference>
<dbReference type="InterPro" id="IPR029150">
    <property type="entry name" value="dCache_3"/>
</dbReference>
<keyword evidence="6" id="KW-0808">Transferase</keyword>
<keyword evidence="14" id="KW-0472">Membrane</keyword>
<dbReference type="InterPro" id="IPR013767">
    <property type="entry name" value="PAS_fold"/>
</dbReference>
<dbReference type="InterPro" id="IPR000700">
    <property type="entry name" value="PAS-assoc_C"/>
</dbReference>
<keyword evidence="13" id="KW-0175">Coiled coil</keyword>
<keyword evidence="4" id="KW-1003">Cell membrane</keyword>
<dbReference type="InterPro" id="IPR003594">
    <property type="entry name" value="HATPase_dom"/>
</dbReference>
<gene>
    <name evidence="18" type="ORF">FEF65_00945</name>
</gene>
<dbReference type="PANTHER" id="PTHR43304:SF1">
    <property type="entry name" value="PAC DOMAIN-CONTAINING PROTEIN"/>
    <property type="match status" value="1"/>
</dbReference>
<keyword evidence="8" id="KW-0547">Nucleotide-binding</keyword>
<comment type="catalytic activity">
    <reaction evidence="1">
        <text>ATP + protein L-histidine = ADP + protein N-phospho-L-histidine.</text>
        <dbReference type="EC" id="2.7.13.3"/>
    </reaction>
</comment>
<evidence type="ECO:0000259" key="16">
    <source>
        <dbReference type="PROSITE" id="PS50112"/>
    </source>
</evidence>
<evidence type="ECO:0000256" key="1">
    <source>
        <dbReference type="ARBA" id="ARBA00000085"/>
    </source>
</evidence>
<dbReference type="FunFam" id="3.30.565.10:FF:000006">
    <property type="entry name" value="Sensor histidine kinase WalK"/>
    <property type="match status" value="1"/>
</dbReference>
<evidence type="ECO:0000256" key="2">
    <source>
        <dbReference type="ARBA" id="ARBA00004651"/>
    </source>
</evidence>
<dbReference type="EC" id="2.7.13.3" evidence="3"/>
<dbReference type="CDD" id="cd00130">
    <property type="entry name" value="PAS"/>
    <property type="match status" value="1"/>
</dbReference>
<name>A0A5R9GT58_9PROT</name>
<dbReference type="SMART" id="SM00091">
    <property type="entry name" value="PAS"/>
    <property type="match status" value="1"/>
</dbReference>
<keyword evidence="5" id="KW-0597">Phosphoprotein</keyword>
<dbReference type="EMBL" id="VBRY01000001">
    <property type="protein sequence ID" value="TLS69090.1"/>
    <property type="molecule type" value="Genomic_DNA"/>
</dbReference>
<dbReference type="Gene3D" id="3.30.565.10">
    <property type="entry name" value="Histidine kinase-like ATPase, C-terminal domain"/>
    <property type="match status" value="1"/>
</dbReference>
<comment type="subcellular location">
    <subcellularLocation>
        <location evidence="2">Cell membrane</location>
        <topology evidence="2">Multi-pass membrane protein</topology>
    </subcellularLocation>
</comment>
<evidence type="ECO:0000256" key="4">
    <source>
        <dbReference type="ARBA" id="ARBA00022475"/>
    </source>
</evidence>
<dbReference type="SUPFAM" id="SSF47384">
    <property type="entry name" value="Homodimeric domain of signal transducing histidine kinase"/>
    <property type="match status" value="1"/>
</dbReference>
<evidence type="ECO:0000256" key="11">
    <source>
        <dbReference type="ARBA" id="ARBA00022989"/>
    </source>
</evidence>
<dbReference type="InterPro" id="IPR004358">
    <property type="entry name" value="Sig_transdc_His_kin-like_C"/>
</dbReference>
<dbReference type="PANTHER" id="PTHR43304">
    <property type="entry name" value="PHYTOCHROME-LIKE PROTEIN CPH1"/>
    <property type="match status" value="1"/>
</dbReference>
<evidence type="ECO:0000313" key="18">
    <source>
        <dbReference type="EMBL" id="TLS69090.1"/>
    </source>
</evidence>
<dbReference type="CDD" id="cd00082">
    <property type="entry name" value="HisKA"/>
    <property type="match status" value="1"/>
</dbReference>
<keyword evidence="12" id="KW-0902">Two-component regulatory system</keyword>
<sequence length="762" mass="86400">MTSNQPRQETEHAGPEKSLKMRVLGALGFSLILLLVMGIYAIDRTNQQHMVSDIQSTVDGAINLYQMKLQSDALQMASLIDVISRDKSLMDCLARKDRDALLQKSTPLFRQLKEESHITHFYFTGPDRVNIVRIHNPPESGDTINRYTTMEALRTGKLFYGVELGRYGLFTLRVVKPIFSDGKLIGFIELGREIEYIMSEIKKVMGVDLYVTYFKSLINREQWEKGMRLMGRSPDWNGFEKVILAEATATPSADEIRLLQGAESRKHIGDMKQTEYVEGNGDTFTFATPLKDVAGKEVGDLWIHIDFSTTSQVARDYIRTISMAGALLVMLLMGFLYLILDRVQRAIRNYRDLNLEEARQREDIKQRHLDQMTARKREIEEQAERMEAILDTAMDGIISIDVNGNILTFNQAASAIFGYSEEEVRGESVKLLMPEPYRNRFDAWLATCLVEGDDRIIGKSLESTALNRRGREVPINLAVNEVRLHGERSFTAVIHDISDRKRAEIAMQQRNTALEISNRELQDFAYVASHDLQEPLRKIRAFGDRLKSRADTSLDDKGRDYLARMLDAAERMQVLISSLLSYSRITTQAKPFDRVNLNEVVTGVISDLETRIEAVNGRVEVAPLPELDVDSLQMRQLFQNLIGNALKFRRPDVAPLVRISAHTVAGQRPAMWEIQVADNGIGFEEKYAPRVFEVFERLHSRADYEGTGIGLAVCRKIAERHGGTISVRSKPGEGSTFSVILPEKQKKKVDDSISYLTEDAHD</sequence>
<dbReference type="SMART" id="SM00388">
    <property type="entry name" value="HisKA"/>
    <property type="match status" value="1"/>
</dbReference>
<dbReference type="InterPro" id="IPR000014">
    <property type="entry name" value="PAS"/>
</dbReference>
<feature type="coiled-coil region" evidence="13">
    <location>
        <begin position="343"/>
        <end position="396"/>
    </location>
</feature>
<dbReference type="InterPro" id="IPR005467">
    <property type="entry name" value="His_kinase_dom"/>
</dbReference>
<evidence type="ECO:0000256" key="5">
    <source>
        <dbReference type="ARBA" id="ARBA00022553"/>
    </source>
</evidence>
<evidence type="ECO:0000256" key="13">
    <source>
        <dbReference type="SAM" id="Coils"/>
    </source>
</evidence>
<evidence type="ECO:0000313" key="19">
    <source>
        <dbReference type="Proteomes" id="UP000306585"/>
    </source>
</evidence>
<comment type="caution">
    <text evidence="18">The sequence shown here is derived from an EMBL/GenBank/DDBJ whole genome shotgun (WGS) entry which is preliminary data.</text>
</comment>
<dbReference type="GO" id="GO:0005886">
    <property type="term" value="C:plasma membrane"/>
    <property type="evidence" value="ECO:0007669"/>
    <property type="project" value="UniProtKB-SubCell"/>
</dbReference>
<dbReference type="InterPro" id="IPR052162">
    <property type="entry name" value="Sensor_kinase/Photoreceptor"/>
</dbReference>
<feature type="domain" description="PAC" evidence="17">
    <location>
        <begin position="459"/>
        <end position="509"/>
    </location>
</feature>
<dbReference type="InterPro" id="IPR036890">
    <property type="entry name" value="HATPase_C_sf"/>
</dbReference>
<proteinExistence type="predicted"/>
<dbReference type="InterPro" id="IPR029151">
    <property type="entry name" value="Sensor-like_sf"/>
</dbReference>
<dbReference type="SMART" id="SM00387">
    <property type="entry name" value="HATPase_c"/>
    <property type="match status" value="1"/>
</dbReference>
<feature type="domain" description="Histidine kinase" evidence="15">
    <location>
        <begin position="527"/>
        <end position="745"/>
    </location>
</feature>
<dbReference type="PROSITE" id="PS50112">
    <property type="entry name" value="PAS"/>
    <property type="match status" value="1"/>
</dbReference>
<dbReference type="InterPro" id="IPR003661">
    <property type="entry name" value="HisK_dim/P_dom"/>
</dbReference>
<dbReference type="SUPFAM" id="SSF55785">
    <property type="entry name" value="PYP-like sensor domain (PAS domain)"/>
    <property type="match status" value="1"/>
</dbReference>
<dbReference type="Pfam" id="PF00512">
    <property type="entry name" value="HisKA"/>
    <property type="match status" value="1"/>
</dbReference>
<dbReference type="PROSITE" id="PS50113">
    <property type="entry name" value="PAC"/>
    <property type="match status" value="1"/>
</dbReference>
<protein>
    <recommendedName>
        <fullName evidence="3">histidine kinase</fullName>
        <ecNumber evidence="3">2.7.13.3</ecNumber>
    </recommendedName>
</protein>
<dbReference type="SUPFAM" id="SSF103190">
    <property type="entry name" value="Sensory domain-like"/>
    <property type="match status" value="1"/>
</dbReference>
<dbReference type="GO" id="GO:0000155">
    <property type="term" value="F:phosphorelay sensor kinase activity"/>
    <property type="evidence" value="ECO:0007669"/>
    <property type="project" value="InterPro"/>
</dbReference>
<dbReference type="InterPro" id="IPR036097">
    <property type="entry name" value="HisK_dim/P_sf"/>
</dbReference>
<keyword evidence="11 14" id="KW-1133">Transmembrane helix</keyword>
<evidence type="ECO:0000256" key="8">
    <source>
        <dbReference type="ARBA" id="ARBA00022741"/>
    </source>
</evidence>
<organism evidence="18 19">
    <name type="scientific">Mariprofundus erugo</name>
    <dbReference type="NCBI Taxonomy" id="2528639"/>
    <lineage>
        <taxon>Bacteria</taxon>
        <taxon>Pseudomonadati</taxon>
        <taxon>Pseudomonadota</taxon>
        <taxon>Candidatius Mariprofundia</taxon>
        <taxon>Mariprofundales</taxon>
        <taxon>Mariprofundaceae</taxon>
        <taxon>Mariprofundus</taxon>
    </lineage>
</organism>
<dbReference type="GO" id="GO:0005524">
    <property type="term" value="F:ATP binding"/>
    <property type="evidence" value="ECO:0007669"/>
    <property type="project" value="UniProtKB-KW"/>
</dbReference>
<evidence type="ECO:0000256" key="10">
    <source>
        <dbReference type="ARBA" id="ARBA00022840"/>
    </source>
</evidence>
<evidence type="ECO:0000256" key="12">
    <source>
        <dbReference type="ARBA" id="ARBA00023012"/>
    </source>
</evidence>
<keyword evidence="19" id="KW-1185">Reference proteome</keyword>
<keyword evidence="9" id="KW-0418">Kinase</keyword>
<feature type="transmembrane region" description="Helical" evidence="14">
    <location>
        <begin position="21"/>
        <end position="42"/>
    </location>
</feature>
<dbReference type="Proteomes" id="UP000306585">
    <property type="component" value="Unassembled WGS sequence"/>
</dbReference>
<evidence type="ECO:0000256" key="14">
    <source>
        <dbReference type="SAM" id="Phobius"/>
    </source>
</evidence>
<dbReference type="AlphaFoldDB" id="A0A5R9GT58"/>
<dbReference type="PROSITE" id="PS50109">
    <property type="entry name" value="HIS_KIN"/>
    <property type="match status" value="1"/>
</dbReference>
<feature type="domain" description="PAS" evidence="16">
    <location>
        <begin position="382"/>
        <end position="435"/>
    </location>
</feature>
<reference evidence="18 19" key="1">
    <citation type="journal article" date="2019" name="Appl. Environ. Microbiol.">
        <title>Environmental Evidence and Genomic Insight of Iron-oxidizing Bacteria Preference Towards More Corrosion Resistant Stainless Steel at Higher Salinities.</title>
        <authorList>
            <person name="Garrison C.E."/>
            <person name="Price K.A."/>
            <person name="Field E.K."/>
        </authorList>
    </citation>
    <scope>NUCLEOTIDE SEQUENCE [LARGE SCALE GENOMIC DNA]</scope>
    <source>
        <strain evidence="18 19">P3</strain>
    </source>
</reference>
<dbReference type="Pfam" id="PF14827">
    <property type="entry name" value="dCache_3"/>
    <property type="match status" value="1"/>
</dbReference>
<keyword evidence="7 14" id="KW-0812">Transmembrane</keyword>
<feature type="transmembrane region" description="Helical" evidence="14">
    <location>
        <begin position="317"/>
        <end position="340"/>
    </location>
</feature>
<evidence type="ECO:0000256" key="3">
    <source>
        <dbReference type="ARBA" id="ARBA00012438"/>
    </source>
</evidence>
<evidence type="ECO:0000256" key="6">
    <source>
        <dbReference type="ARBA" id="ARBA00022679"/>
    </source>
</evidence>
<dbReference type="Gene3D" id="1.10.287.130">
    <property type="match status" value="1"/>
</dbReference>
<evidence type="ECO:0000259" key="17">
    <source>
        <dbReference type="PROSITE" id="PS50113"/>
    </source>
</evidence>
<dbReference type="SUPFAM" id="SSF55874">
    <property type="entry name" value="ATPase domain of HSP90 chaperone/DNA topoisomerase II/histidine kinase"/>
    <property type="match status" value="1"/>
</dbReference>